<feature type="domain" description="PWWP" evidence="4">
    <location>
        <begin position="105"/>
        <end position="156"/>
    </location>
</feature>
<dbReference type="GO" id="GO:0008270">
    <property type="term" value="F:zinc ion binding"/>
    <property type="evidence" value="ECO:0007669"/>
    <property type="project" value="UniProtKB-KW"/>
</dbReference>
<name>A0A443QFV0_9ACAR</name>
<keyword evidence="5" id="KW-0418">Kinase</keyword>
<gene>
    <name evidence="5" type="ORF">B4U79_16670</name>
</gene>
<dbReference type="GO" id="GO:0003714">
    <property type="term" value="F:transcription corepressor activity"/>
    <property type="evidence" value="ECO:0007669"/>
    <property type="project" value="TreeGrafter"/>
</dbReference>
<dbReference type="PANTHER" id="PTHR46453">
    <property type="entry name" value="PROTEIN KINASE C-BINDING PROTEIN 1"/>
    <property type="match status" value="1"/>
</dbReference>
<evidence type="ECO:0000256" key="1">
    <source>
        <dbReference type="ARBA" id="ARBA00022723"/>
    </source>
</evidence>
<evidence type="ECO:0000313" key="6">
    <source>
        <dbReference type="Proteomes" id="UP000285301"/>
    </source>
</evidence>
<keyword evidence="1" id="KW-0479">Metal-binding</keyword>
<keyword evidence="2" id="KW-0863">Zinc-finger</keyword>
<accession>A0A443QFV0</accession>
<dbReference type="OrthoDB" id="62853at2759"/>
<dbReference type="Proteomes" id="UP000285301">
    <property type="component" value="Unassembled WGS sequence"/>
</dbReference>
<comment type="caution">
    <text evidence="5">The sequence shown here is derived from an EMBL/GenBank/DDBJ whole genome shotgun (WGS) entry which is preliminary data.</text>
</comment>
<dbReference type="Pfam" id="PF00855">
    <property type="entry name" value="PWWP"/>
    <property type="match status" value="1"/>
</dbReference>
<dbReference type="STRING" id="1965070.A0A443QFV0"/>
<reference evidence="5 6" key="1">
    <citation type="journal article" date="2018" name="Gigascience">
        <title>Genomes of trombidid mites reveal novel predicted allergens and laterally-transferred genes associated with secondary metabolism.</title>
        <authorList>
            <person name="Dong X."/>
            <person name="Chaisiri K."/>
            <person name="Xia D."/>
            <person name="Armstrong S.D."/>
            <person name="Fang Y."/>
            <person name="Donnelly M.J."/>
            <person name="Kadowaki T."/>
            <person name="McGarry J.W."/>
            <person name="Darby A.C."/>
            <person name="Makepeace B.L."/>
        </authorList>
    </citation>
    <scope>NUCLEOTIDE SEQUENCE [LARGE SCALE GENOMIC DNA]</scope>
    <source>
        <strain evidence="5">UoL-WK</strain>
    </source>
</reference>
<evidence type="ECO:0000259" key="4">
    <source>
        <dbReference type="PROSITE" id="PS50812"/>
    </source>
</evidence>
<evidence type="ECO:0000256" key="2">
    <source>
        <dbReference type="ARBA" id="ARBA00022771"/>
    </source>
</evidence>
<dbReference type="EMBL" id="NCKU01008439">
    <property type="protein sequence ID" value="RWS01893.1"/>
    <property type="molecule type" value="Genomic_DNA"/>
</dbReference>
<evidence type="ECO:0000256" key="3">
    <source>
        <dbReference type="ARBA" id="ARBA00022833"/>
    </source>
</evidence>
<keyword evidence="5" id="KW-0808">Transferase</keyword>
<dbReference type="InterPro" id="IPR000313">
    <property type="entry name" value="PWWP_dom"/>
</dbReference>
<keyword evidence="3" id="KW-0862">Zinc</keyword>
<keyword evidence="6" id="KW-1185">Reference proteome</keyword>
<dbReference type="AlphaFoldDB" id="A0A443QFV0"/>
<dbReference type="GO" id="GO:0005634">
    <property type="term" value="C:nucleus"/>
    <property type="evidence" value="ECO:0007669"/>
    <property type="project" value="TreeGrafter"/>
</dbReference>
<dbReference type="Gene3D" id="2.30.30.140">
    <property type="match status" value="1"/>
</dbReference>
<protein>
    <submittedName>
        <fullName evidence="5">Protein kinase C-binding protein 1-like isoform 2</fullName>
    </submittedName>
</protein>
<dbReference type="GO" id="GO:0005737">
    <property type="term" value="C:cytoplasm"/>
    <property type="evidence" value="ECO:0007669"/>
    <property type="project" value="TreeGrafter"/>
</dbReference>
<sequence>MLNWVVWHINTEINIYSPFVMSLECNTKSLTYKYSEEMVIEAKRWYARMMQEADMNKPSLMVFKNIHDIIVREVEDFQICPDCFALRHRFKELGNDWFNYTCSKPHILVYAKLGSHPFWPAKVMKYDGQKEVLCRFFGSHDCAFVPINRCVLLSEEYPDKEPSTKNYFTAKSELCSHIRKIKCRFPLKFRYAPRDTPLNPNNLFMFDEPLFCQDNKDLSGDDNDCDNKEYNTSFEDEECDERTKNEENEIVTTLKNAEEIKNFTTKLRKVPQILIQRNRHLDQIASHLKRRKEQLRIETQSE</sequence>
<dbReference type="PROSITE" id="PS50812">
    <property type="entry name" value="PWWP"/>
    <property type="match status" value="1"/>
</dbReference>
<dbReference type="PANTHER" id="PTHR46453:SF5">
    <property type="entry name" value="PROTEIN KINASE C-BINDING PROTEIN 1 ISOFORM X1"/>
    <property type="match status" value="1"/>
</dbReference>
<evidence type="ECO:0000313" key="5">
    <source>
        <dbReference type="EMBL" id="RWS01893.1"/>
    </source>
</evidence>
<dbReference type="GO" id="GO:0016301">
    <property type="term" value="F:kinase activity"/>
    <property type="evidence" value="ECO:0007669"/>
    <property type="project" value="UniProtKB-KW"/>
</dbReference>
<dbReference type="SUPFAM" id="SSF63748">
    <property type="entry name" value="Tudor/PWWP/MBT"/>
    <property type="match status" value="1"/>
</dbReference>
<organism evidence="5 6">
    <name type="scientific">Dinothrombium tinctorium</name>
    <dbReference type="NCBI Taxonomy" id="1965070"/>
    <lineage>
        <taxon>Eukaryota</taxon>
        <taxon>Metazoa</taxon>
        <taxon>Ecdysozoa</taxon>
        <taxon>Arthropoda</taxon>
        <taxon>Chelicerata</taxon>
        <taxon>Arachnida</taxon>
        <taxon>Acari</taxon>
        <taxon>Acariformes</taxon>
        <taxon>Trombidiformes</taxon>
        <taxon>Prostigmata</taxon>
        <taxon>Anystina</taxon>
        <taxon>Parasitengona</taxon>
        <taxon>Trombidioidea</taxon>
        <taxon>Trombidiidae</taxon>
        <taxon>Dinothrombium</taxon>
    </lineage>
</organism>
<proteinExistence type="predicted"/>